<evidence type="ECO:0000256" key="8">
    <source>
        <dbReference type="ARBA" id="ARBA00022840"/>
    </source>
</evidence>
<keyword evidence="12" id="KW-0325">Glycoprotein</keyword>
<dbReference type="CDD" id="cd18577">
    <property type="entry name" value="ABC_6TM_Pgp_ABCB1_D1_like"/>
    <property type="match status" value="1"/>
</dbReference>
<dbReference type="PROSITE" id="PS50929">
    <property type="entry name" value="ABC_TM1F"/>
    <property type="match status" value="2"/>
</dbReference>
<dbReference type="GO" id="GO:0008559">
    <property type="term" value="F:ABC-type xenobiotic transporter activity"/>
    <property type="evidence" value="ECO:0007669"/>
    <property type="project" value="UniProtKB-EC"/>
</dbReference>
<evidence type="ECO:0000256" key="10">
    <source>
        <dbReference type="ARBA" id="ARBA00022989"/>
    </source>
</evidence>
<dbReference type="CDD" id="cd03249">
    <property type="entry name" value="ABC_MTABC3_MDL1_MDL2"/>
    <property type="match status" value="2"/>
</dbReference>
<dbReference type="OrthoDB" id="6500128at2759"/>
<proteinExistence type="inferred from homology"/>
<organism evidence="18 19">
    <name type="scientific">Hermetia illucens</name>
    <name type="common">Black soldier fly</name>
    <dbReference type="NCBI Taxonomy" id="343691"/>
    <lineage>
        <taxon>Eukaryota</taxon>
        <taxon>Metazoa</taxon>
        <taxon>Ecdysozoa</taxon>
        <taxon>Arthropoda</taxon>
        <taxon>Hexapoda</taxon>
        <taxon>Insecta</taxon>
        <taxon>Pterygota</taxon>
        <taxon>Neoptera</taxon>
        <taxon>Endopterygota</taxon>
        <taxon>Diptera</taxon>
        <taxon>Brachycera</taxon>
        <taxon>Stratiomyomorpha</taxon>
        <taxon>Stratiomyidae</taxon>
        <taxon>Hermetiinae</taxon>
        <taxon>Hermetia</taxon>
    </lineage>
</organism>
<keyword evidence="19" id="KW-1185">Reference proteome</keyword>
<dbReference type="InterPro" id="IPR003439">
    <property type="entry name" value="ABC_transporter-like_ATP-bd"/>
</dbReference>
<feature type="transmembrane region" description="Helical" evidence="15">
    <location>
        <begin position="324"/>
        <end position="347"/>
    </location>
</feature>
<evidence type="ECO:0000256" key="13">
    <source>
        <dbReference type="ARBA" id="ARBA00034018"/>
    </source>
</evidence>
<comment type="subcellular location">
    <subcellularLocation>
        <location evidence="1">Membrane</location>
        <topology evidence="1">Multi-pass membrane protein</topology>
    </subcellularLocation>
</comment>
<keyword evidence="6" id="KW-0677">Repeat</keyword>
<feature type="transmembrane region" description="Helical" evidence="15">
    <location>
        <begin position="247"/>
        <end position="266"/>
    </location>
</feature>
<dbReference type="GO" id="GO:0017085">
    <property type="term" value="P:response to insecticide"/>
    <property type="evidence" value="ECO:0007669"/>
    <property type="project" value="UniProtKB-ARBA"/>
</dbReference>
<feature type="transmembrane region" description="Helical" evidence="15">
    <location>
        <begin position="883"/>
        <end position="902"/>
    </location>
</feature>
<evidence type="ECO:0000259" key="16">
    <source>
        <dbReference type="PROSITE" id="PS50893"/>
    </source>
</evidence>
<keyword evidence="5 15" id="KW-0812">Transmembrane</keyword>
<feature type="transmembrane region" description="Helical" evidence="15">
    <location>
        <begin position="735"/>
        <end position="757"/>
    </location>
</feature>
<feature type="region of interest" description="Disordered" evidence="14">
    <location>
        <begin position="667"/>
        <end position="710"/>
    </location>
</feature>
<dbReference type="SMART" id="SM00382">
    <property type="entry name" value="AAA"/>
    <property type="match status" value="2"/>
</dbReference>
<keyword evidence="4" id="KW-0813">Transport</keyword>
<keyword evidence="10 15" id="KW-1133">Transmembrane helix</keyword>
<dbReference type="InParanoid" id="A0A7R8UCM8"/>
<feature type="domain" description="ABC transporter" evidence="16">
    <location>
        <begin position="1060"/>
        <end position="1298"/>
    </location>
</feature>
<dbReference type="GO" id="GO:0090374">
    <property type="term" value="P:oligopeptide export from mitochondrion"/>
    <property type="evidence" value="ECO:0007669"/>
    <property type="project" value="TreeGrafter"/>
</dbReference>
<dbReference type="GO" id="GO:0016887">
    <property type="term" value="F:ATP hydrolysis activity"/>
    <property type="evidence" value="ECO:0007669"/>
    <property type="project" value="InterPro"/>
</dbReference>
<dbReference type="PROSITE" id="PS00211">
    <property type="entry name" value="ABC_TRANSPORTER_1"/>
    <property type="match status" value="2"/>
</dbReference>
<comment type="catalytic activity">
    <reaction evidence="13">
        <text>ATP + H2O + xenobioticSide 1 = ADP + phosphate + xenobioticSide 2.</text>
        <dbReference type="EC" id="7.6.2.2"/>
    </reaction>
</comment>
<evidence type="ECO:0000256" key="6">
    <source>
        <dbReference type="ARBA" id="ARBA00022737"/>
    </source>
</evidence>
<dbReference type="InterPro" id="IPR003593">
    <property type="entry name" value="AAA+_ATPase"/>
</dbReference>
<evidence type="ECO:0000256" key="3">
    <source>
        <dbReference type="ARBA" id="ARBA00012191"/>
    </source>
</evidence>
<dbReference type="Gene3D" id="3.40.50.300">
    <property type="entry name" value="P-loop containing nucleotide triphosphate hydrolases"/>
    <property type="match status" value="2"/>
</dbReference>
<dbReference type="FunCoup" id="A0A7R8UCM8">
    <property type="interactions" value="26"/>
</dbReference>
<dbReference type="InterPro" id="IPR039421">
    <property type="entry name" value="Type_1_exporter"/>
</dbReference>
<accession>A0A7R8UCM8</accession>
<evidence type="ECO:0000256" key="12">
    <source>
        <dbReference type="ARBA" id="ARBA00023180"/>
    </source>
</evidence>
<keyword evidence="9" id="KW-1278">Translocase</keyword>
<dbReference type="FunFam" id="1.20.1560.10:FF:000214">
    <property type="entry name" value="Multidrug resistance protein homolog 49"/>
    <property type="match status" value="1"/>
</dbReference>
<dbReference type="EC" id="7.6.2.2" evidence="3"/>
<dbReference type="GO" id="GO:0005743">
    <property type="term" value="C:mitochondrial inner membrane"/>
    <property type="evidence" value="ECO:0007669"/>
    <property type="project" value="TreeGrafter"/>
</dbReference>
<comment type="similarity">
    <text evidence="2">Belongs to the ABC transporter superfamily. ABCB family. Multidrug resistance exporter (TC 3.A.1.201) subfamily.</text>
</comment>
<dbReference type="Gene3D" id="1.20.1560.10">
    <property type="entry name" value="ABC transporter type 1, transmembrane domain"/>
    <property type="match status" value="1"/>
</dbReference>
<dbReference type="PANTHER" id="PTHR43394">
    <property type="entry name" value="ATP-DEPENDENT PERMEASE MDL1, MITOCHONDRIAL"/>
    <property type="match status" value="1"/>
</dbReference>
<dbReference type="EMBL" id="LR899009">
    <property type="protein sequence ID" value="CAD7078234.1"/>
    <property type="molecule type" value="Genomic_DNA"/>
</dbReference>
<evidence type="ECO:0000313" key="18">
    <source>
        <dbReference type="EMBL" id="CAD7078234.1"/>
    </source>
</evidence>
<evidence type="ECO:0000259" key="17">
    <source>
        <dbReference type="PROSITE" id="PS50929"/>
    </source>
</evidence>
<gene>
    <name evidence="18" type="ORF">HERILL_LOCUS1514</name>
</gene>
<dbReference type="Proteomes" id="UP000594454">
    <property type="component" value="Chromosome 1"/>
</dbReference>
<dbReference type="InterPro" id="IPR017871">
    <property type="entry name" value="ABC_transporter-like_CS"/>
</dbReference>
<feature type="domain" description="ABC transmembrane type-1" evidence="17">
    <location>
        <begin position="75"/>
        <end position="394"/>
    </location>
</feature>
<evidence type="ECO:0000256" key="5">
    <source>
        <dbReference type="ARBA" id="ARBA00022692"/>
    </source>
</evidence>
<keyword evidence="11 15" id="KW-0472">Membrane</keyword>
<dbReference type="FunFam" id="3.40.50.300:FF:000479">
    <property type="entry name" value="Multidrug resistance protein 1A"/>
    <property type="match status" value="2"/>
</dbReference>
<evidence type="ECO:0000256" key="14">
    <source>
        <dbReference type="SAM" id="MobiDB-lite"/>
    </source>
</evidence>
<dbReference type="GO" id="GO:0015421">
    <property type="term" value="F:ABC-type oligopeptide transporter activity"/>
    <property type="evidence" value="ECO:0007669"/>
    <property type="project" value="TreeGrafter"/>
</dbReference>
<dbReference type="InterPro" id="IPR011527">
    <property type="entry name" value="ABC1_TM_dom"/>
</dbReference>
<evidence type="ECO:0000256" key="1">
    <source>
        <dbReference type="ARBA" id="ARBA00004141"/>
    </source>
</evidence>
<dbReference type="GO" id="GO:0005524">
    <property type="term" value="F:ATP binding"/>
    <property type="evidence" value="ECO:0007669"/>
    <property type="project" value="UniProtKB-KW"/>
</dbReference>
<dbReference type="FunFam" id="1.20.1560.10:FF:000009">
    <property type="entry name" value="ABC transporter B family member 1"/>
    <property type="match status" value="1"/>
</dbReference>
<dbReference type="SUPFAM" id="SSF52540">
    <property type="entry name" value="P-loop containing nucleoside triphosphate hydrolases"/>
    <property type="match status" value="2"/>
</dbReference>
<feature type="transmembrane region" description="Helical" evidence="15">
    <location>
        <begin position="777"/>
        <end position="805"/>
    </location>
</feature>
<dbReference type="PANTHER" id="PTHR43394:SF27">
    <property type="entry name" value="ATP-DEPENDENT TRANSLOCASE ABCB1-LIKE"/>
    <property type="match status" value="1"/>
</dbReference>
<dbReference type="SUPFAM" id="SSF90123">
    <property type="entry name" value="ABC transporter transmembrane region"/>
    <property type="match status" value="2"/>
</dbReference>
<keyword evidence="7" id="KW-0547">Nucleotide-binding</keyword>
<dbReference type="Pfam" id="PF00664">
    <property type="entry name" value="ABC_membrane"/>
    <property type="match status" value="2"/>
</dbReference>
<dbReference type="CDD" id="cd18578">
    <property type="entry name" value="ABC_6TM_Pgp_ABCB1_D2_like"/>
    <property type="match status" value="1"/>
</dbReference>
<keyword evidence="8" id="KW-0067">ATP-binding</keyword>
<dbReference type="Pfam" id="PF00005">
    <property type="entry name" value="ABC_tran"/>
    <property type="match status" value="2"/>
</dbReference>
<evidence type="ECO:0000256" key="2">
    <source>
        <dbReference type="ARBA" id="ARBA00007577"/>
    </source>
</evidence>
<feature type="transmembrane region" description="Helical" evidence="15">
    <location>
        <begin position="144"/>
        <end position="172"/>
    </location>
</feature>
<evidence type="ECO:0000256" key="7">
    <source>
        <dbReference type="ARBA" id="ARBA00022741"/>
    </source>
</evidence>
<feature type="domain" description="ABC transporter" evidence="16">
    <location>
        <begin position="429"/>
        <end position="665"/>
    </location>
</feature>
<dbReference type="InterPro" id="IPR027417">
    <property type="entry name" value="P-loop_NTPase"/>
</dbReference>
<dbReference type="InterPro" id="IPR036640">
    <property type="entry name" value="ABC1_TM_sf"/>
</dbReference>
<dbReference type="PROSITE" id="PS50893">
    <property type="entry name" value="ABC_TRANSPORTER_2"/>
    <property type="match status" value="2"/>
</dbReference>
<feature type="domain" description="ABC transmembrane type-1" evidence="17">
    <location>
        <begin position="737"/>
        <end position="1024"/>
    </location>
</feature>
<protein>
    <recommendedName>
        <fullName evidence="3">ABC-type xenobiotic transporter</fullName>
        <ecNumber evidence="3">7.6.2.2</ecNumber>
    </recommendedName>
</protein>
<name>A0A7R8UCM8_HERIL</name>
<evidence type="ECO:0000313" key="19">
    <source>
        <dbReference type="Proteomes" id="UP000594454"/>
    </source>
</evidence>
<feature type="transmembrane region" description="Helical" evidence="15">
    <location>
        <begin position="857"/>
        <end position="877"/>
    </location>
</feature>
<evidence type="ECO:0000256" key="9">
    <source>
        <dbReference type="ARBA" id="ARBA00022967"/>
    </source>
</evidence>
<reference evidence="18 19" key="1">
    <citation type="submission" date="2020-11" db="EMBL/GenBank/DDBJ databases">
        <authorList>
            <person name="Wallbank WR R."/>
            <person name="Pardo Diaz C."/>
            <person name="Kozak K."/>
            <person name="Martin S."/>
            <person name="Jiggins C."/>
            <person name="Moest M."/>
            <person name="Warren A I."/>
            <person name="Generalovic N T."/>
            <person name="Byers J.R.P. K."/>
            <person name="Montejo-Kovacevich G."/>
            <person name="Yen C E."/>
        </authorList>
    </citation>
    <scope>NUCLEOTIDE SEQUENCE [LARGE SCALE GENOMIC DNA]</scope>
</reference>
<feature type="transmembrane region" description="Helical" evidence="15">
    <location>
        <begin position="362"/>
        <end position="379"/>
    </location>
</feature>
<sequence length="1302" mass="142587">MTKKAFNIAQSTILKHVTNRGSWDPPQLNADEKQTKASGLTPTYIHSNADLDETSISYFDLFKFSTIWERILTMVAIVFAAIGAVGLPFAIIAYGEFTTLLVDRTSYNRTSTKTILLSLFGGGKVLTNPTPEENKEAILQDSNAFGFASLAIAGVQLVSLAIAADLVNYAALRQIETIRKLFFRSAIRQDITWYDTSTNNNFAAKLADNLDKMKDGIGEKLVFFTFLVASFIMSIIFSFFYGWKLTLVVLSCAPLIIFSTAFVAKIQSSLSEKELKAYSSAGSVAEEVLNGIRTVVAFGGEEKELQRYQVKLGPAEKSGVRKGLISGIGGGTMWFLIYCCYALAFWYGVSLILDDRDKEDKLYTPAVLIIVLFGVLVGAQNLGFASPHIEAFSSARGAAKTIYSIINRQPLIDPLSKDGLKPMDIKGDINFENVYFNYPARNDVKVLQGLSLTVKAGQSVALVGPSGCGKSTCLQLLQRLYDPKSGIIRLDGNKITELNTNWLRSNIGVVGQEPVLFATTIGDNIRYGKPDCTQEEIIAAAKIANCHDFIMKLPQQYESMVGERGAQLSGGQKQRIAIARAIIRDPKILLLDEATSALDPTSEKRVQKALEKASEGRTTLVVSHRLSTITNSDKIVFIQNGVVQEEGTHRELMERKGLYYDLVNVSKSEEPESEEEKPRRRKQSRTFSSSSEDDDLEKDSSSQASGTEDADVANGKKYKVSLTRLFKLNAPEWKFIVIGCLAAIMHGSTHPAFAVIFGEFYGILSIDDPGMVSSESVLFSIYFLILGFFAGLGNLLQTFMLNIAGSRLTTRLRKMTFKAILSQEMGYFDDQDNSVGALSARLSGDCAGVQGATGSRIGAILQSISTMVIGVLLAFVFSWKLTLVGLTTIPLVLGSIVFEARYMEAGDAEEKKALEKASQIAVEAISNIRTIASLNQEEPVIERYSKQTEASLAACRKKNRFRGAVFALGQTAPTMAYGLALWYGGVLVAHGELHYKDVIKVSEALVFGAWMLGQALSYAPNVNAAMNSAARILKLLDRVPKFHNPPSLPFNDESKIQGNIDYSDIYFRYPTRPNIPVLQGLKLKIPKGSTVALVGPSGCGKSTCIQLLLRYYDPDEGEINLDGVPTTDFPVEKLRSHLGLVSQEPVLFDKTIAENIAYGDNSREVAMAEIIEAAKNANIHDFVTNLPLGYETSLGAKGTQLSGGQKQRIAIARALVRNPRIMLLDEATSALDTHSEKVVQRALDAAREGRTCITIAHRLTTIQNADVICVIKAGEVVEMGTHRELMDLGKEYAKLHAMQQID</sequence>
<evidence type="ECO:0000256" key="15">
    <source>
        <dbReference type="SAM" id="Phobius"/>
    </source>
</evidence>
<feature type="transmembrane region" description="Helical" evidence="15">
    <location>
        <begin position="71"/>
        <end position="94"/>
    </location>
</feature>
<dbReference type="GO" id="GO:0097254">
    <property type="term" value="P:renal tubular secretion"/>
    <property type="evidence" value="ECO:0007669"/>
    <property type="project" value="UniProtKB-ARBA"/>
</dbReference>
<evidence type="ECO:0000256" key="11">
    <source>
        <dbReference type="ARBA" id="ARBA00023136"/>
    </source>
</evidence>
<evidence type="ECO:0000256" key="4">
    <source>
        <dbReference type="ARBA" id="ARBA00022448"/>
    </source>
</evidence>
<feature type="transmembrane region" description="Helical" evidence="15">
    <location>
        <begin position="221"/>
        <end position="241"/>
    </location>
</feature>